<proteinExistence type="predicted"/>
<evidence type="ECO:0000313" key="3">
    <source>
        <dbReference type="WBParaSite" id="ALUE_0001787101-mRNA-1"/>
    </source>
</evidence>
<dbReference type="WBParaSite" id="ALUE_0001787101-mRNA-1">
    <property type="protein sequence ID" value="ALUE_0001787101-mRNA-1"/>
    <property type="gene ID" value="ALUE_0001787101"/>
</dbReference>
<reference evidence="3" key="1">
    <citation type="submission" date="2017-02" db="UniProtKB">
        <authorList>
            <consortium name="WormBaseParasite"/>
        </authorList>
    </citation>
    <scope>IDENTIFICATION</scope>
</reference>
<organism evidence="2 3">
    <name type="scientific">Ascaris lumbricoides</name>
    <name type="common">Giant roundworm</name>
    <dbReference type="NCBI Taxonomy" id="6252"/>
    <lineage>
        <taxon>Eukaryota</taxon>
        <taxon>Metazoa</taxon>
        <taxon>Ecdysozoa</taxon>
        <taxon>Nematoda</taxon>
        <taxon>Chromadorea</taxon>
        <taxon>Rhabditida</taxon>
        <taxon>Spirurina</taxon>
        <taxon>Ascaridomorpha</taxon>
        <taxon>Ascaridoidea</taxon>
        <taxon>Ascarididae</taxon>
        <taxon>Ascaris</taxon>
    </lineage>
</organism>
<accession>A0A0M3IHH8</accession>
<dbReference type="Proteomes" id="UP000036681">
    <property type="component" value="Unplaced"/>
</dbReference>
<protein>
    <submittedName>
        <fullName evidence="3">7TM_GPCR_Srx domain-containing protein</fullName>
    </submittedName>
</protein>
<evidence type="ECO:0000313" key="2">
    <source>
        <dbReference type="Proteomes" id="UP000036681"/>
    </source>
</evidence>
<keyword evidence="1" id="KW-0472">Membrane</keyword>
<keyword evidence="2" id="KW-1185">Reference proteome</keyword>
<name>A0A0M3IHH8_ASCLU</name>
<keyword evidence="1" id="KW-1133">Transmembrane helix</keyword>
<keyword evidence="1" id="KW-0812">Transmembrane</keyword>
<evidence type="ECO:0000256" key="1">
    <source>
        <dbReference type="SAM" id="Phobius"/>
    </source>
</evidence>
<feature type="transmembrane region" description="Helical" evidence="1">
    <location>
        <begin position="52"/>
        <end position="84"/>
    </location>
</feature>
<sequence length="125" mass="13948">MEVQRLRKNLWSFQIKAEDDTIEHVESLKESDSEDGIVWLINHMIDDCAYSLILYSLIGSFTGFCIVLIISCINATVLFAQVLLNSIKYCNKDFPGSDSHSVLSPICPQVSLSIARLRTAPSPAQ</sequence>
<dbReference type="AlphaFoldDB" id="A0A0M3IHH8"/>